<organism evidence="3">
    <name type="scientific">Ornithinibacillus sp. 4-3</name>
    <dbReference type="NCBI Taxonomy" id="3231488"/>
    <lineage>
        <taxon>Bacteria</taxon>
        <taxon>Bacillati</taxon>
        <taxon>Bacillota</taxon>
        <taxon>Bacilli</taxon>
        <taxon>Bacillales</taxon>
        <taxon>Bacillaceae</taxon>
        <taxon>Ornithinibacillus</taxon>
    </lineage>
</organism>
<feature type="transmembrane region" description="Helical" evidence="1">
    <location>
        <begin position="293"/>
        <end position="312"/>
    </location>
</feature>
<dbReference type="PANTHER" id="PTHR30590">
    <property type="entry name" value="INNER MEMBRANE PROTEIN"/>
    <property type="match status" value="1"/>
</dbReference>
<feature type="transmembrane region" description="Helical" evidence="1">
    <location>
        <begin position="12"/>
        <end position="29"/>
    </location>
</feature>
<dbReference type="InterPro" id="IPR052529">
    <property type="entry name" value="Bact_Transport_Assoc"/>
</dbReference>
<evidence type="ECO:0000256" key="1">
    <source>
        <dbReference type="SAM" id="Phobius"/>
    </source>
</evidence>
<keyword evidence="1" id="KW-1133">Transmembrane helix</keyword>
<name>A0AB39HRB8_9BACI</name>
<dbReference type="Pfam" id="PF04235">
    <property type="entry name" value="DUF418"/>
    <property type="match status" value="1"/>
</dbReference>
<dbReference type="AlphaFoldDB" id="A0AB39HRB8"/>
<feature type="transmembrane region" description="Helical" evidence="1">
    <location>
        <begin position="165"/>
        <end position="184"/>
    </location>
</feature>
<feature type="transmembrane region" description="Helical" evidence="1">
    <location>
        <begin position="266"/>
        <end position="287"/>
    </location>
</feature>
<keyword evidence="1" id="KW-0812">Transmembrane</keyword>
<dbReference type="PANTHER" id="PTHR30590:SF3">
    <property type="entry name" value="HYPOTHETICAL MEMBRANE SPANNING PROTEIN"/>
    <property type="match status" value="1"/>
</dbReference>
<proteinExistence type="predicted"/>
<keyword evidence="1" id="KW-0472">Membrane</keyword>
<feature type="transmembrane region" description="Helical" evidence="1">
    <location>
        <begin position="93"/>
        <end position="122"/>
    </location>
</feature>
<reference evidence="3" key="1">
    <citation type="submission" date="2024-07" db="EMBL/GenBank/DDBJ databases">
        <title>Halotolerant mesophilic bacterium Ornithinibacillus sp. 4-3, sp. nov., isolated from soil.</title>
        <authorList>
            <person name="Sidarenka A.V."/>
            <person name="Guliayeva D.E."/>
            <person name="Leanovich S.I."/>
            <person name="Hileuskaya K.S."/>
            <person name="Akhremchuk A.E."/>
            <person name="Sikolenko M.A."/>
            <person name="Valentovich L.N."/>
        </authorList>
    </citation>
    <scope>NUCLEOTIDE SEQUENCE</scope>
    <source>
        <strain evidence="3">4-3</strain>
    </source>
</reference>
<protein>
    <submittedName>
        <fullName evidence="3">DUF418 domain-containing protein</fullName>
    </submittedName>
</protein>
<sequence length="343" mass="39233">MRKRYASLDIIRGIALFGILLINIPSYGQGFTDDLPLPSMMQGNIVDLLLAIFVEKKFYTMFSFLFGVGFFIFASNAVERGQRPLWLFSKRLFFLFLFGLIHIFIFTGSILVIYALIGLILLPFFHRSTKTVGIWLSVLIVAHFTIGLLLYFQVIHSELFDSNDLLIVAISFITGLFFGKMGWLEANKRTSKALKTIAFITAPLFILGGILITQAYGGEIAKVMQISSIFALPMSYFYLAILFLIFNQDKMAMRFGGVGLVGKMAFTNYLTQNLLGVMLISLLQLQVVTFIESLWLSVIIYGIQLVWSILFFERWSIGPFEWIWRKCTYGFKYQPPEEKIVKY</sequence>
<feature type="transmembrane region" description="Helical" evidence="1">
    <location>
        <begin position="223"/>
        <end position="246"/>
    </location>
</feature>
<feature type="domain" description="DUF418" evidence="2">
    <location>
        <begin position="178"/>
        <end position="330"/>
    </location>
</feature>
<evidence type="ECO:0000259" key="2">
    <source>
        <dbReference type="Pfam" id="PF04235"/>
    </source>
</evidence>
<accession>A0AB39HRB8</accession>
<evidence type="ECO:0000313" key="3">
    <source>
        <dbReference type="EMBL" id="XDK33025.1"/>
    </source>
</evidence>
<feature type="transmembrane region" description="Helical" evidence="1">
    <location>
        <begin position="61"/>
        <end position="78"/>
    </location>
</feature>
<gene>
    <name evidence="3" type="ORF">AB4Y30_01200</name>
</gene>
<feature type="transmembrane region" description="Helical" evidence="1">
    <location>
        <begin position="196"/>
        <end position="217"/>
    </location>
</feature>
<feature type="transmembrane region" description="Helical" evidence="1">
    <location>
        <begin position="35"/>
        <end position="54"/>
    </location>
</feature>
<dbReference type="InterPro" id="IPR007349">
    <property type="entry name" value="DUF418"/>
</dbReference>
<feature type="transmembrane region" description="Helical" evidence="1">
    <location>
        <begin position="134"/>
        <end position="153"/>
    </location>
</feature>
<dbReference type="EMBL" id="CP162599">
    <property type="protein sequence ID" value="XDK33025.1"/>
    <property type="molecule type" value="Genomic_DNA"/>
</dbReference>
<dbReference type="RefSeq" id="WP_368653712.1">
    <property type="nucleotide sequence ID" value="NZ_CP162599.1"/>
</dbReference>